<dbReference type="EMBL" id="JAKIXB020000007">
    <property type="protein sequence ID" value="KAL1606881.1"/>
    <property type="molecule type" value="Genomic_DNA"/>
</dbReference>
<feature type="region of interest" description="Disordered" evidence="1">
    <location>
        <begin position="298"/>
        <end position="335"/>
    </location>
</feature>
<comment type="caution">
    <text evidence="2">The sequence shown here is derived from an EMBL/GenBank/DDBJ whole genome shotgun (WGS) entry which is preliminary data.</text>
</comment>
<feature type="region of interest" description="Disordered" evidence="1">
    <location>
        <begin position="448"/>
        <end position="469"/>
    </location>
</feature>
<proteinExistence type="predicted"/>
<feature type="region of interest" description="Disordered" evidence="1">
    <location>
        <begin position="218"/>
        <end position="237"/>
    </location>
</feature>
<evidence type="ECO:0000256" key="1">
    <source>
        <dbReference type="SAM" id="MobiDB-lite"/>
    </source>
</evidence>
<keyword evidence="3" id="KW-1185">Reference proteome</keyword>
<accession>A0ABR3RR19</accession>
<gene>
    <name evidence="2" type="ORF">SLS59_002579</name>
</gene>
<evidence type="ECO:0000313" key="2">
    <source>
        <dbReference type="EMBL" id="KAL1606881.1"/>
    </source>
</evidence>
<feature type="region of interest" description="Disordered" evidence="1">
    <location>
        <begin position="397"/>
        <end position="420"/>
    </location>
</feature>
<feature type="compositionally biased region" description="Acidic residues" evidence="1">
    <location>
        <begin position="454"/>
        <end position="469"/>
    </location>
</feature>
<evidence type="ECO:0008006" key="4">
    <source>
        <dbReference type="Google" id="ProtNLM"/>
    </source>
</evidence>
<sequence length="469" mass="52251">MNDLTFLNEELSNEYGASDAILKAVLPGGKVIHISESISPFKFLDTCPLLYHTFEYNAQSRLQASIEASSETAVISLVRYCYTGRYLAGEPDGESILLLQHAETYKIAEDFDVPELQIMAHGNFSCQIEFAACLPQPPNDLLDTIRFIYRHFASDEARRKHNLVDTLLNYCVAVYLYHKLGESLDFLTAVHEISAFRQDLCRTNIARNFEDDSAPVGLSFNSQAPAEPAHAEQTVAPTSLSFRRKIPDESNHSVSPSELTAALERYNRTMRPSDESETTAEEVMRKYKRARMDDALSRMPGTSFLPEAGPSNETRRQEIATVKSEPTSTSDDESYWKGAFGQDESIPFRIVTEGTSQTARRVIFEYGRRHVQPVRNSTSSPPTLSLDIDRLAAALPHQSRDPEVTQAASPAADTASEDEGFAIVQRPRTAVETLVSLMSSPELVPVASIPQTYGDDETTTDDEWDMLDT</sequence>
<evidence type="ECO:0000313" key="3">
    <source>
        <dbReference type="Proteomes" id="UP001521222"/>
    </source>
</evidence>
<name>A0ABR3RR19_9PLEO</name>
<organism evidence="2 3">
    <name type="scientific">Nothophoma quercina</name>
    <dbReference type="NCBI Taxonomy" id="749835"/>
    <lineage>
        <taxon>Eukaryota</taxon>
        <taxon>Fungi</taxon>
        <taxon>Dikarya</taxon>
        <taxon>Ascomycota</taxon>
        <taxon>Pezizomycotina</taxon>
        <taxon>Dothideomycetes</taxon>
        <taxon>Pleosporomycetidae</taxon>
        <taxon>Pleosporales</taxon>
        <taxon>Pleosporineae</taxon>
        <taxon>Didymellaceae</taxon>
        <taxon>Nothophoma</taxon>
    </lineage>
</organism>
<dbReference type="Proteomes" id="UP001521222">
    <property type="component" value="Unassembled WGS sequence"/>
</dbReference>
<reference evidence="2 3" key="1">
    <citation type="submission" date="2024-02" db="EMBL/GenBank/DDBJ databases">
        <title>De novo assembly and annotation of 12 fungi associated with fruit tree decline syndrome in Ontario, Canada.</title>
        <authorList>
            <person name="Sulman M."/>
            <person name="Ellouze W."/>
            <person name="Ilyukhin E."/>
        </authorList>
    </citation>
    <scope>NUCLEOTIDE SEQUENCE [LARGE SCALE GENOMIC DNA]</scope>
    <source>
        <strain evidence="2 3">M97-236</strain>
    </source>
</reference>
<protein>
    <recommendedName>
        <fullName evidence="4">BTB domain-containing protein</fullName>
    </recommendedName>
</protein>